<dbReference type="SUPFAM" id="SSF52058">
    <property type="entry name" value="L domain-like"/>
    <property type="match status" value="1"/>
</dbReference>
<keyword evidence="4" id="KW-1185">Reference proteome</keyword>
<keyword evidence="1" id="KW-0677">Repeat</keyword>
<evidence type="ECO:0008006" key="5">
    <source>
        <dbReference type="Google" id="ProtNLM"/>
    </source>
</evidence>
<dbReference type="Pfam" id="PF05725">
    <property type="entry name" value="FNIP"/>
    <property type="match status" value="7"/>
</dbReference>
<dbReference type="PANTHER" id="PTHR32134:SF169">
    <property type="entry name" value="FNIP REPEAT-CONTAINING PROTEIN-RELATED"/>
    <property type="match status" value="1"/>
</dbReference>
<dbReference type="OrthoDB" id="25904at2759"/>
<dbReference type="Gene3D" id="3.80.10.10">
    <property type="entry name" value="Ribonuclease Inhibitor"/>
    <property type="match status" value="1"/>
</dbReference>
<evidence type="ECO:0000256" key="2">
    <source>
        <dbReference type="SAM" id="MobiDB-lite"/>
    </source>
</evidence>
<proteinExistence type="predicted"/>
<evidence type="ECO:0000313" key="3">
    <source>
        <dbReference type="EMBL" id="EGC40552.1"/>
    </source>
</evidence>
<dbReference type="GeneID" id="10503308"/>
<dbReference type="KEGG" id="dpp:DICPUDRAFT_73911"/>
<dbReference type="PANTHER" id="PTHR32134">
    <property type="entry name" value="FNIP REPEAT-CONTAINING PROTEIN"/>
    <property type="match status" value="1"/>
</dbReference>
<organism evidence="3 4">
    <name type="scientific">Dictyostelium purpureum</name>
    <name type="common">Slime mold</name>
    <dbReference type="NCBI Taxonomy" id="5786"/>
    <lineage>
        <taxon>Eukaryota</taxon>
        <taxon>Amoebozoa</taxon>
        <taxon>Evosea</taxon>
        <taxon>Eumycetozoa</taxon>
        <taxon>Dictyostelia</taxon>
        <taxon>Dictyosteliales</taxon>
        <taxon>Dictyosteliaceae</taxon>
        <taxon>Dictyostelium</taxon>
    </lineage>
</organism>
<dbReference type="FunCoup" id="F0Z680">
    <property type="interactions" value="892"/>
</dbReference>
<feature type="region of interest" description="Disordered" evidence="2">
    <location>
        <begin position="1"/>
        <end position="32"/>
    </location>
</feature>
<name>F0Z680_DICPU</name>
<feature type="compositionally biased region" description="Low complexity" evidence="2">
    <location>
        <begin position="23"/>
        <end position="32"/>
    </location>
</feature>
<dbReference type="VEuPathDB" id="AmoebaDB:DICPUDRAFT_73911"/>
<dbReference type="EMBL" id="GL870941">
    <property type="protein sequence ID" value="EGC40552.1"/>
    <property type="molecule type" value="Genomic_DNA"/>
</dbReference>
<reference evidence="4" key="1">
    <citation type="journal article" date="2011" name="Genome Biol.">
        <title>Comparative genomics of the social amoebae Dictyostelium discoideum and Dictyostelium purpureum.</title>
        <authorList>
            <consortium name="US DOE Joint Genome Institute (JGI-PGF)"/>
            <person name="Sucgang R."/>
            <person name="Kuo A."/>
            <person name="Tian X."/>
            <person name="Salerno W."/>
            <person name="Parikh A."/>
            <person name="Feasley C.L."/>
            <person name="Dalin E."/>
            <person name="Tu H."/>
            <person name="Huang E."/>
            <person name="Barry K."/>
            <person name="Lindquist E."/>
            <person name="Shapiro H."/>
            <person name="Bruce D."/>
            <person name="Schmutz J."/>
            <person name="Salamov A."/>
            <person name="Fey P."/>
            <person name="Gaudet P."/>
            <person name="Anjard C."/>
            <person name="Babu M.M."/>
            <person name="Basu S."/>
            <person name="Bushmanova Y."/>
            <person name="van der Wel H."/>
            <person name="Katoh-Kurasawa M."/>
            <person name="Dinh C."/>
            <person name="Coutinho P.M."/>
            <person name="Saito T."/>
            <person name="Elias M."/>
            <person name="Schaap P."/>
            <person name="Kay R.R."/>
            <person name="Henrissat B."/>
            <person name="Eichinger L."/>
            <person name="Rivero F."/>
            <person name="Putnam N.H."/>
            <person name="West C.M."/>
            <person name="Loomis W.F."/>
            <person name="Chisholm R.L."/>
            <person name="Shaulsky G."/>
            <person name="Strassmann J.E."/>
            <person name="Queller D.C."/>
            <person name="Kuspa A."/>
            <person name="Grigoriev I.V."/>
        </authorList>
    </citation>
    <scope>NUCLEOTIDE SEQUENCE [LARGE SCALE GENOMIC DNA]</scope>
    <source>
        <strain evidence="4">QSDP1</strain>
    </source>
</reference>
<protein>
    <recommendedName>
        <fullName evidence="5">FNIP repeat-containing protein</fullName>
    </recommendedName>
</protein>
<evidence type="ECO:0000256" key="1">
    <source>
        <dbReference type="ARBA" id="ARBA00022737"/>
    </source>
</evidence>
<sequence length="519" mass="58982">MHNIDNNDKYINNNNTKKKKKNCNNINNNNESNNNSYNDKLFFSVWRNKYLLSEIQRHHRLYNENEILYISKSIDQLRYHPHRRYATKIRIVVDDEALEPHGQVIPYGTTELEFVKNSNILIKAGDIPPTVTSLSFGWYYINQIDIKSVLPPGVTKLKYCNLDEIPTSDTLPPSLTSLAIATNQEFSNGTFPKSLTCLKLYGFKNSITPGLFDSIVDLKLSSFDQPLKSGDLPNTCKKLNLGLYNHPIQPNILPPHLETLELIKYSHPIPHGSLPESITELYMFRFDQPLSNILSPLKSLKTLTLDRFNQEISIETFPSSIETINLGSFNQVLKPNVLLSSITKLNLSNYFHPLEPQIIPANVQHLEIGGSSFGKHIFPHSLKTLSLTGPHGILSENDIPASVTHLGFGRSRVTNFQDISIPPSIKILELPLYYNQPLQAGFIPDSVADLTFSSYYNHPLQEGVLPESITRITFGFRYNQPLDTNTIPQSVTQIRLNDTYKHPIPESLSSRISNIKFWR</sequence>
<dbReference type="InterPro" id="IPR032675">
    <property type="entry name" value="LRR_dom_sf"/>
</dbReference>
<accession>F0Z680</accession>
<dbReference type="InterPro" id="IPR008615">
    <property type="entry name" value="FNIP"/>
</dbReference>
<dbReference type="RefSeq" id="XP_003282888.1">
    <property type="nucleotide sequence ID" value="XM_003282840.1"/>
</dbReference>
<dbReference type="Proteomes" id="UP000001064">
    <property type="component" value="Unassembled WGS sequence"/>
</dbReference>
<dbReference type="InParanoid" id="F0Z680"/>
<evidence type="ECO:0000313" key="4">
    <source>
        <dbReference type="Proteomes" id="UP000001064"/>
    </source>
</evidence>
<dbReference type="AlphaFoldDB" id="F0Z680"/>
<gene>
    <name evidence="3" type="ORF">DICPUDRAFT_73911</name>
</gene>
<dbReference type="InterPro" id="IPR051251">
    <property type="entry name" value="STK_FNIP-Repeat"/>
</dbReference>